<evidence type="ECO:0000313" key="5">
    <source>
        <dbReference type="EMBL" id="XCI28862.1"/>
    </source>
</evidence>
<reference evidence="5" key="1">
    <citation type="journal article" date="2018" name="Antonie Van Leeuwenhoek">
        <title>Proteinivorax hydrogeniformans sp. nov., an anaerobic, haloalkaliphilic bacterium fermenting proteinaceous compounds with high hydrogen production.</title>
        <authorList>
            <person name="Boltyanskaya Y."/>
            <person name="Detkova E."/>
            <person name="Pimenov N."/>
            <person name="Kevbrin V."/>
        </authorList>
    </citation>
    <scope>NUCLEOTIDE SEQUENCE</scope>
    <source>
        <strain evidence="5">Z-710</strain>
    </source>
</reference>
<dbReference type="GO" id="GO:0005829">
    <property type="term" value="C:cytosol"/>
    <property type="evidence" value="ECO:0007669"/>
    <property type="project" value="TreeGrafter"/>
</dbReference>
<dbReference type="InterPro" id="IPR029026">
    <property type="entry name" value="tRNA_m1G_MTases_N"/>
</dbReference>
<dbReference type="GO" id="GO:0008173">
    <property type="term" value="F:RNA methyltransferase activity"/>
    <property type="evidence" value="ECO:0007669"/>
    <property type="project" value="InterPro"/>
</dbReference>
<dbReference type="EMBL" id="CP159485">
    <property type="protein sequence ID" value="XCI28862.1"/>
    <property type="molecule type" value="Genomic_DNA"/>
</dbReference>
<dbReference type="CDD" id="cd18103">
    <property type="entry name" value="SpoU-like_RlmB"/>
    <property type="match status" value="1"/>
</dbReference>
<organism evidence="5">
    <name type="scientific">Proteinivorax hydrogeniformans</name>
    <dbReference type="NCBI Taxonomy" id="1826727"/>
    <lineage>
        <taxon>Bacteria</taxon>
        <taxon>Bacillati</taxon>
        <taxon>Bacillota</taxon>
        <taxon>Clostridia</taxon>
        <taxon>Eubacteriales</taxon>
        <taxon>Proteinivoracaceae</taxon>
        <taxon>Proteinivorax</taxon>
    </lineage>
</organism>
<keyword evidence="2" id="KW-0489">Methyltransferase</keyword>
<name>A0AAU8HTU5_9FIRM</name>
<proteinExistence type="inferred from homology"/>
<keyword evidence="3" id="KW-0808">Transferase</keyword>
<dbReference type="GO" id="GO:0003723">
    <property type="term" value="F:RNA binding"/>
    <property type="evidence" value="ECO:0007669"/>
    <property type="project" value="InterPro"/>
</dbReference>
<dbReference type="InterPro" id="IPR001537">
    <property type="entry name" value="SpoU_MeTrfase"/>
</dbReference>
<dbReference type="PANTHER" id="PTHR46429:SF1">
    <property type="entry name" value="23S RRNA (GUANOSINE-2'-O-)-METHYLTRANSFERASE RLMB"/>
    <property type="match status" value="1"/>
</dbReference>
<dbReference type="SMART" id="SM00967">
    <property type="entry name" value="SpoU_sub_bind"/>
    <property type="match status" value="1"/>
</dbReference>
<evidence type="ECO:0000256" key="1">
    <source>
        <dbReference type="ARBA" id="ARBA00007228"/>
    </source>
</evidence>
<dbReference type="InterPro" id="IPR004441">
    <property type="entry name" value="rRNA_MeTrfase_TrmH"/>
</dbReference>
<dbReference type="FunFam" id="3.40.1280.10:FF:000008">
    <property type="entry name" value="Group 3 RNA methyltransferase TrmH"/>
    <property type="match status" value="1"/>
</dbReference>
<dbReference type="SUPFAM" id="SSF55315">
    <property type="entry name" value="L30e-like"/>
    <property type="match status" value="1"/>
</dbReference>
<protein>
    <submittedName>
        <fullName evidence="5">23S rRNA (Guanosine(2251)-2'-O)-methyltransferase RlmB</fullName>
    </submittedName>
</protein>
<accession>A0AAU8HTU5</accession>
<dbReference type="GO" id="GO:0032259">
    <property type="term" value="P:methylation"/>
    <property type="evidence" value="ECO:0007669"/>
    <property type="project" value="UniProtKB-KW"/>
</dbReference>
<dbReference type="Pfam" id="PF08032">
    <property type="entry name" value="SpoU_sub_bind"/>
    <property type="match status" value="1"/>
</dbReference>
<evidence type="ECO:0000259" key="4">
    <source>
        <dbReference type="SMART" id="SM00967"/>
    </source>
</evidence>
<sequence length="241" mass="26023">MSDFVFGKNSVKELLQTDRSINKLFLVKGFKDDELIKLAKSKRLIIKTVDKKKLDSMTGGKNHQGIIASVSPKDYADIEQILQNGEEGRRFIIVLDSLEDPHNLGAILRVADGAKVDGVVIPKNRAVPLTSTVAKVAAGAMETVPVAQVTNLSRSIEELKDKGFWVTGADPKGQPFYKSDLKGNVCLVIGGEGKGITRLVKEKCDFLASIPLSGKVTSLNAATATAILSYEVVRQRANEGS</sequence>
<dbReference type="AlphaFoldDB" id="A0AAU8HTU5"/>
<feature type="domain" description="RNA 2-O ribose methyltransferase substrate binding" evidence="4">
    <location>
        <begin position="4"/>
        <end position="76"/>
    </location>
</feature>
<dbReference type="Pfam" id="PF00588">
    <property type="entry name" value="SpoU_methylase"/>
    <property type="match status" value="1"/>
</dbReference>
<dbReference type="NCBIfam" id="TIGR00186">
    <property type="entry name" value="rRNA_methyl_3"/>
    <property type="match status" value="1"/>
</dbReference>
<evidence type="ECO:0000256" key="2">
    <source>
        <dbReference type="ARBA" id="ARBA00022603"/>
    </source>
</evidence>
<comment type="similarity">
    <text evidence="1">Belongs to the class IV-like SAM-binding methyltransferase superfamily. RNA methyltransferase TrmH family.</text>
</comment>
<evidence type="ECO:0000256" key="3">
    <source>
        <dbReference type="ARBA" id="ARBA00022679"/>
    </source>
</evidence>
<gene>
    <name evidence="5" type="primary">rlmB</name>
    <name evidence="5" type="ORF">PRVXH_000151</name>
</gene>
<dbReference type="GO" id="GO:0006396">
    <property type="term" value="P:RNA processing"/>
    <property type="evidence" value="ECO:0007669"/>
    <property type="project" value="InterPro"/>
</dbReference>
<dbReference type="InterPro" id="IPR013123">
    <property type="entry name" value="SpoU_subst-bd"/>
</dbReference>
<dbReference type="Gene3D" id="3.30.1330.30">
    <property type="match status" value="1"/>
</dbReference>
<dbReference type="RefSeq" id="WP_353893414.1">
    <property type="nucleotide sequence ID" value="NZ_CP159485.1"/>
</dbReference>
<dbReference type="InterPro" id="IPR029028">
    <property type="entry name" value="Alpha/beta_knot_MTases"/>
</dbReference>
<reference evidence="5" key="2">
    <citation type="submission" date="2024-06" db="EMBL/GenBank/DDBJ databases">
        <authorList>
            <person name="Petrova K.O."/>
            <person name="Toshchakov S.V."/>
            <person name="Boltjanskaja Y.V."/>
            <person name="Kevbrin V.V."/>
        </authorList>
    </citation>
    <scope>NUCLEOTIDE SEQUENCE</scope>
    <source>
        <strain evidence="5">Z-710</strain>
    </source>
</reference>
<dbReference type="PANTHER" id="PTHR46429">
    <property type="entry name" value="23S RRNA (GUANOSINE-2'-O-)-METHYLTRANSFERASE RLMB"/>
    <property type="match status" value="1"/>
</dbReference>
<dbReference type="SUPFAM" id="SSF75217">
    <property type="entry name" value="alpha/beta knot"/>
    <property type="match status" value="1"/>
</dbReference>
<dbReference type="Gene3D" id="3.40.1280.10">
    <property type="match status" value="1"/>
</dbReference>
<dbReference type="InterPro" id="IPR029064">
    <property type="entry name" value="Ribosomal_eL30-like_sf"/>
</dbReference>